<reference evidence="3" key="1">
    <citation type="journal article" date="2020" name="Stud. Mycol.">
        <title>101 Dothideomycetes genomes: a test case for predicting lifestyles and emergence of pathogens.</title>
        <authorList>
            <person name="Haridas S."/>
            <person name="Albert R."/>
            <person name="Binder M."/>
            <person name="Bloem J."/>
            <person name="Labutti K."/>
            <person name="Salamov A."/>
            <person name="Andreopoulos B."/>
            <person name="Baker S."/>
            <person name="Barry K."/>
            <person name="Bills G."/>
            <person name="Bluhm B."/>
            <person name="Cannon C."/>
            <person name="Castanera R."/>
            <person name="Culley D."/>
            <person name="Daum C."/>
            <person name="Ezra D."/>
            <person name="Gonzalez J."/>
            <person name="Henrissat B."/>
            <person name="Kuo A."/>
            <person name="Liang C."/>
            <person name="Lipzen A."/>
            <person name="Lutzoni F."/>
            <person name="Magnuson J."/>
            <person name="Mondo S."/>
            <person name="Nolan M."/>
            <person name="Ohm R."/>
            <person name="Pangilinan J."/>
            <person name="Park H.-J."/>
            <person name="Ramirez L."/>
            <person name="Alfaro M."/>
            <person name="Sun H."/>
            <person name="Tritt A."/>
            <person name="Yoshinaga Y."/>
            <person name="Zwiers L.-H."/>
            <person name="Turgeon B."/>
            <person name="Goodwin S."/>
            <person name="Spatafora J."/>
            <person name="Crous P."/>
            <person name="Grigoriev I."/>
        </authorList>
    </citation>
    <scope>NUCLEOTIDE SEQUENCE</scope>
    <source>
        <strain evidence="3">CBS 627.86</strain>
    </source>
</reference>
<dbReference type="PANTHER" id="PTHR35395:SF1">
    <property type="entry name" value="DUF6536 DOMAIN-CONTAINING PROTEIN"/>
    <property type="match status" value="1"/>
</dbReference>
<feature type="transmembrane region" description="Helical" evidence="1">
    <location>
        <begin position="604"/>
        <end position="624"/>
    </location>
</feature>
<dbReference type="AlphaFoldDB" id="A0A6A5ZTE3"/>
<evidence type="ECO:0000313" key="4">
    <source>
        <dbReference type="Proteomes" id="UP000799770"/>
    </source>
</evidence>
<accession>A0A6A5ZTE3</accession>
<evidence type="ECO:0000256" key="1">
    <source>
        <dbReference type="SAM" id="Phobius"/>
    </source>
</evidence>
<dbReference type="InterPro" id="IPR046623">
    <property type="entry name" value="DUF6536"/>
</dbReference>
<protein>
    <recommendedName>
        <fullName evidence="2">DUF6536 domain-containing protein</fullName>
    </recommendedName>
</protein>
<feature type="transmembrane region" description="Helical" evidence="1">
    <location>
        <begin position="429"/>
        <end position="448"/>
    </location>
</feature>
<dbReference type="Proteomes" id="UP000799770">
    <property type="component" value="Unassembled WGS sequence"/>
</dbReference>
<sequence length="704" mass="78676">MRTTSSSTVFELRSLENEPLSKSYRNDDTPYLPARASFWRTPRLGSRFSGWRGGVVLALALAGFVLLLNSILAVVAATRWNPQDGIATAYTGNCTTAGRWTMVTHLLINLLSSLLLGASNYCMQRLVAPTRREIDIAHARKKWLDIGLPSLRNLSSISKSRVIIWVLLAMSSIPLHFLYNSVVFETIAANEVYFLQVHPAFFTDKQSWSYDASLDYPPTNESNATYPVLNSTWNNYVTRIQESLLDGKYLDPTQFENITSDECVSRYSSSFITSGNGFAVPVQSEQLEDNINATKSLSPWLPIDRESSITGLHHAEFAYCLSQKVPPKCQVQMSQTILFIVIACNIVKFGLMFIILWHMNYDTVVTVGDAIKSFLQIPDQTTENICLMSKRTVDQLWQGPKADSSQRFQPRRREPWYYACSKRRWWISYFLYFGAIATAATLLIVSHFKGGLAHNNFGTADTNSIIYIHLPYAATSILPHVLLANFPQVTVSFLYLTYNAIFTAMLANREWSRYAIKRAPLRVTIPSAGQRSTYFLQLPYTFSVPLLLASVLLHWFISQALFLVRIAVYGDGILNNIDDTRGLYQDLTKGPNGVLTGVGYSDQAIIASITWGCVLVATCLIVAWSCTYPTRMPLGGTISAVISAACHMKYAGSDGNMGEEMSGRRLKWGVTIEGSTEKVGHCCFSSEEVEEPTMGHLYAGLPER</sequence>
<evidence type="ECO:0000313" key="3">
    <source>
        <dbReference type="EMBL" id="KAF2122107.1"/>
    </source>
</evidence>
<dbReference type="Pfam" id="PF20163">
    <property type="entry name" value="DUF6536"/>
    <property type="match status" value="1"/>
</dbReference>
<dbReference type="PANTHER" id="PTHR35395">
    <property type="entry name" value="DUF6536 DOMAIN-CONTAINING PROTEIN"/>
    <property type="match status" value="1"/>
</dbReference>
<evidence type="ECO:0000259" key="2">
    <source>
        <dbReference type="Pfam" id="PF20163"/>
    </source>
</evidence>
<keyword evidence="4" id="KW-1185">Reference proteome</keyword>
<gene>
    <name evidence="3" type="ORF">BDV96DRAFT_137243</name>
</gene>
<feature type="transmembrane region" description="Helical" evidence="1">
    <location>
        <begin position="538"/>
        <end position="557"/>
    </location>
</feature>
<feature type="transmembrane region" description="Helical" evidence="1">
    <location>
        <begin position="337"/>
        <end position="357"/>
    </location>
</feature>
<keyword evidence="1" id="KW-0812">Transmembrane</keyword>
<feature type="transmembrane region" description="Helical" evidence="1">
    <location>
        <begin position="100"/>
        <end position="122"/>
    </location>
</feature>
<feature type="transmembrane region" description="Helical" evidence="1">
    <location>
        <begin position="489"/>
        <end position="508"/>
    </location>
</feature>
<feature type="transmembrane region" description="Helical" evidence="1">
    <location>
        <begin position="55"/>
        <end position="80"/>
    </location>
</feature>
<feature type="transmembrane region" description="Helical" evidence="1">
    <location>
        <begin position="162"/>
        <end position="179"/>
    </location>
</feature>
<organism evidence="3 4">
    <name type="scientific">Lophiotrema nucula</name>
    <dbReference type="NCBI Taxonomy" id="690887"/>
    <lineage>
        <taxon>Eukaryota</taxon>
        <taxon>Fungi</taxon>
        <taxon>Dikarya</taxon>
        <taxon>Ascomycota</taxon>
        <taxon>Pezizomycotina</taxon>
        <taxon>Dothideomycetes</taxon>
        <taxon>Pleosporomycetidae</taxon>
        <taxon>Pleosporales</taxon>
        <taxon>Lophiotremataceae</taxon>
        <taxon>Lophiotrema</taxon>
    </lineage>
</organism>
<keyword evidence="1" id="KW-0472">Membrane</keyword>
<name>A0A6A5ZTE3_9PLEO</name>
<keyword evidence="1" id="KW-1133">Transmembrane helix</keyword>
<feature type="domain" description="DUF6536" evidence="2">
    <location>
        <begin position="51"/>
        <end position="202"/>
    </location>
</feature>
<dbReference type="EMBL" id="ML977311">
    <property type="protein sequence ID" value="KAF2122107.1"/>
    <property type="molecule type" value="Genomic_DNA"/>
</dbReference>
<proteinExistence type="predicted"/>
<dbReference type="OrthoDB" id="5429634at2759"/>